<comment type="similarity">
    <text evidence="1">Belongs to the peptidase C56 family.</text>
</comment>
<keyword evidence="3" id="KW-0378">Hydrolase</keyword>
<proteinExistence type="inferred from homology"/>
<reference evidence="3 4" key="1">
    <citation type="journal article" date="2008" name="Genome Biol.">
        <title>A genomic analysis of the archaeal system Ignicoccus hospitalis-Nanoarchaeum equitans.</title>
        <authorList>
            <person name="Podar M."/>
            <person name="Anderson I."/>
            <person name="Makarova K.S."/>
            <person name="Elkins J.G."/>
            <person name="Ivanova N."/>
            <person name="Wall M.A."/>
            <person name="Lykidis A."/>
            <person name="Mavromatis K."/>
            <person name="Sun H."/>
            <person name="Hudson M.E."/>
            <person name="Chen W."/>
            <person name="Deciu C."/>
            <person name="Hutchison D."/>
            <person name="Eads J.R."/>
            <person name="Anderson A."/>
            <person name="Fernandes F."/>
            <person name="Szeto E."/>
            <person name="Lapidus A."/>
            <person name="Kyrpides N.C."/>
            <person name="Saier M.H.Jr."/>
            <person name="Richardson P.M."/>
            <person name="Rachel R."/>
            <person name="Huber H."/>
            <person name="Eisen J.A."/>
            <person name="Koonin E.V."/>
            <person name="Keller M."/>
            <person name="Stetter K.O."/>
        </authorList>
    </citation>
    <scope>NUCLEOTIDE SEQUENCE [LARGE SCALE GENOMIC DNA]</scope>
    <source>
        <strain evidence="4">KIN4/I / DSM 18386 / JCM 14125</strain>
    </source>
</reference>
<organism evidence="3 4">
    <name type="scientific">Ignicoccus hospitalis (strain KIN4/I / DSM 18386 / JCM 14125)</name>
    <dbReference type="NCBI Taxonomy" id="453591"/>
    <lineage>
        <taxon>Archaea</taxon>
        <taxon>Thermoproteota</taxon>
        <taxon>Thermoprotei</taxon>
        <taxon>Desulfurococcales</taxon>
        <taxon>Desulfurococcaceae</taxon>
        <taxon>Ignicoccus</taxon>
    </lineage>
</organism>
<dbReference type="InterPro" id="IPR029062">
    <property type="entry name" value="Class_I_gatase-like"/>
</dbReference>
<feature type="domain" description="DJ-1/PfpI" evidence="2">
    <location>
        <begin position="1"/>
        <end position="157"/>
    </location>
</feature>
<dbReference type="AlphaFoldDB" id="A8A9H6"/>
<dbReference type="PANTHER" id="PTHR42733">
    <property type="entry name" value="DJ-1 PROTEIN"/>
    <property type="match status" value="1"/>
</dbReference>
<dbReference type="STRING" id="453591.Igni_0395"/>
<sequence>MRAVILVGPMVDEYEVVVPYSLFKAYGFEVDIASFKAGEEVVGKRGVKLELVPNKSFSELKADEYDAVIIAGGYAPDKVRRDENVKRFVREMYEKGKLVLSICHGGWVLISAGVAKGKKVTGSKGIWDDLRNAGAEPVDEPLVIDGNVVSVKTWREFDHLIKNFDKVLKAIKGTSG</sequence>
<keyword evidence="4" id="KW-1185">Reference proteome</keyword>
<dbReference type="CDD" id="cd03134">
    <property type="entry name" value="GATase1_PfpI_like"/>
    <property type="match status" value="1"/>
</dbReference>
<dbReference type="MEROPS" id="C56.001"/>
<dbReference type="NCBIfam" id="TIGR01382">
    <property type="entry name" value="PfpI"/>
    <property type="match status" value="1"/>
</dbReference>
<dbReference type="GeneID" id="5561896"/>
<gene>
    <name evidence="3" type="ordered locus">Igni_0395</name>
</gene>
<dbReference type="PANTHER" id="PTHR42733:SF2">
    <property type="entry name" value="DJ-1_THIJ_PFPI FAMILY PROTEIN"/>
    <property type="match status" value="1"/>
</dbReference>
<dbReference type="RefSeq" id="WP_011998430.1">
    <property type="nucleotide sequence ID" value="NC_009776.1"/>
</dbReference>
<dbReference type="Proteomes" id="UP000000262">
    <property type="component" value="Chromosome"/>
</dbReference>
<protein>
    <submittedName>
        <fullName evidence="3">Intracellular protease, PfpI family</fullName>
    </submittedName>
</protein>
<dbReference type="EMBL" id="CP000816">
    <property type="protein sequence ID" value="ABU81578.1"/>
    <property type="molecule type" value="Genomic_DNA"/>
</dbReference>
<dbReference type="OrthoDB" id="82036at2157"/>
<dbReference type="InterPro" id="IPR006286">
    <property type="entry name" value="C56_PfpI-like"/>
</dbReference>
<dbReference type="PROSITE" id="PS51276">
    <property type="entry name" value="PEPTIDASE_C56_PFPI"/>
    <property type="match status" value="1"/>
</dbReference>
<name>A8A9H6_IGNH4</name>
<dbReference type="eggNOG" id="arCOG00769">
    <property type="taxonomic scope" value="Archaea"/>
</dbReference>
<dbReference type="InterPro" id="IPR002818">
    <property type="entry name" value="DJ-1/PfpI"/>
</dbReference>
<dbReference type="KEGG" id="iho:Igni_0395"/>
<evidence type="ECO:0000313" key="3">
    <source>
        <dbReference type="EMBL" id="ABU81578.1"/>
    </source>
</evidence>
<accession>A8A9H6</accession>
<evidence type="ECO:0000259" key="2">
    <source>
        <dbReference type="Pfam" id="PF01965"/>
    </source>
</evidence>
<dbReference type="GO" id="GO:0006508">
    <property type="term" value="P:proteolysis"/>
    <property type="evidence" value="ECO:0007669"/>
    <property type="project" value="UniProtKB-KW"/>
</dbReference>
<keyword evidence="3" id="KW-0645">Protease</keyword>
<evidence type="ECO:0000256" key="1">
    <source>
        <dbReference type="ARBA" id="ARBA00008542"/>
    </source>
</evidence>
<evidence type="ECO:0000313" key="4">
    <source>
        <dbReference type="Proteomes" id="UP000000262"/>
    </source>
</evidence>
<dbReference type="HOGENOM" id="CLU_000445_44_4_2"/>
<dbReference type="Gene3D" id="3.40.50.880">
    <property type="match status" value="1"/>
</dbReference>
<dbReference type="PhylomeDB" id="A8A9H6"/>
<dbReference type="SUPFAM" id="SSF52317">
    <property type="entry name" value="Class I glutamine amidotransferase-like"/>
    <property type="match status" value="1"/>
</dbReference>
<dbReference type="GO" id="GO:0008233">
    <property type="term" value="F:peptidase activity"/>
    <property type="evidence" value="ECO:0007669"/>
    <property type="project" value="UniProtKB-KW"/>
</dbReference>
<dbReference type="Pfam" id="PF01965">
    <property type="entry name" value="DJ-1_PfpI"/>
    <property type="match status" value="1"/>
</dbReference>